<evidence type="ECO:0000313" key="3">
    <source>
        <dbReference type="EnsemblMetazoa" id="HelroP166563"/>
    </source>
</evidence>
<dbReference type="InterPro" id="IPR036179">
    <property type="entry name" value="Ig-like_dom_sf"/>
</dbReference>
<dbReference type="CDD" id="cd00063">
    <property type="entry name" value="FN3"/>
    <property type="match status" value="1"/>
</dbReference>
<accession>T1EY92</accession>
<feature type="transmembrane region" description="Helical" evidence="1">
    <location>
        <begin position="84"/>
        <end position="105"/>
    </location>
</feature>
<dbReference type="RefSeq" id="XP_009010046.1">
    <property type="nucleotide sequence ID" value="XM_009011798.1"/>
</dbReference>
<keyword evidence="1" id="KW-0812">Transmembrane</keyword>
<dbReference type="GeneID" id="20201542"/>
<dbReference type="EMBL" id="AMQM01002459">
    <property type="status" value="NOT_ANNOTATED_CDS"/>
    <property type="molecule type" value="Genomic_DNA"/>
</dbReference>
<gene>
    <name evidence="3" type="primary">20201542</name>
    <name evidence="2" type="ORF">HELRODRAFT_166563</name>
</gene>
<reference evidence="2 4" key="2">
    <citation type="journal article" date="2013" name="Nature">
        <title>Insights into bilaterian evolution from three spiralian genomes.</title>
        <authorList>
            <person name="Simakov O."/>
            <person name="Marletaz F."/>
            <person name="Cho S.J."/>
            <person name="Edsinger-Gonzales E."/>
            <person name="Havlak P."/>
            <person name="Hellsten U."/>
            <person name="Kuo D.H."/>
            <person name="Larsson T."/>
            <person name="Lv J."/>
            <person name="Arendt D."/>
            <person name="Savage R."/>
            <person name="Osoegawa K."/>
            <person name="de Jong P."/>
            <person name="Grimwood J."/>
            <person name="Chapman J.A."/>
            <person name="Shapiro H."/>
            <person name="Aerts A."/>
            <person name="Otillar R.P."/>
            <person name="Terry A.Y."/>
            <person name="Boore J.L."/>
            <person name="Grigoriev I.V."/>
            <person name="Lindberg D.R."/>
            <person name="Seaver E.C."/>
            <person name="Weisblat D.A."/>
            <person name="Putnam N.H."/>
            <person name="Rokhsar D.S."/>
        </authorList>
    </citation>
    <scope>NUCLEOTIDE SEQUENCE</scope>
</reference>
<evidence type="ECO:0000313" key="4">
    <source>
        <dbReference type="Proteomes" id="UP000015101"/>
    </source>
</evidence>
<keyword evidence="4" id="KW-1185">Reference proteome</keyword>
<sequence>MENHVTRTIQNGSAGGTLTLRNVSHLNEGQYVCMVDTPQGRLLTFTNLIVETAQSRGPSDVRVVASSTSAVIFWRPAYNAGREIHYTICLFFTIIIPVTTINAVITDTYNFAKESSPQHYIIQYKTMSHWIDLSPPIYHVTSFYWKNPSRGVVYHFRVSCCLGLVCSEPSAAALFDMRDVKRLHKDSNDLYFCILIGSTLAAFTILVFLLVVVKILKVKLDRRKRGRCENDLSLQGDAQMDQSKNFRTTLLTEIN</sequence>
<dbReference type="CTD" id="20201542"/>
<dbReference type="AlphaFoldDB" id="T1EY92"/>
<dbReference type="KEGG" id="hro:HELRODRAFT_166563"/>
<dbReference type="InterPro" id="IPR013783">
    <property type="entry name" value="Ig-like_fold"/>
</dbReference>
<name>T1EY92_HELRO</name>
<dbReference type="HOGENOM" id="CLU_1090998_0_0_1"/>
<dbReference type="SUPFAM" id="SSF48726">
    <property type="entry name" value="Immunoglobulin"/>
    <property type="match status" value="1"/>
</dbReference>
<reference evidence="3" key="3">
    <citation type="submission" date="2015-06" db="UniProtKB">
        <authorList>
            <consortium name="EnsemblMetazoa"/>
        </authorList>
    </citation>
    <scope>IDENTIFICATION</scope>
</reference>
<dbReference type="Proteomes" id="UP000015101">
    <property type="component" value="Unassembled WGS sequence"/>
</dbReference>
<evidence type="ECO:0000313" key="2">
    <source>
        <dbReference type="EMBL" id="ESO11558.1"/>
    </source>
</evidence>
<evidence type="ECO:0000256" key="1">
    <source>
        <dbReference type="SAM" id="Phobius"/>
    </source>
</evidence>
<dbReference type="EMBL" id="KB095812">
    <property type="protein sequence ID" value="ESO11558.1"/>
    <property type="molecule type" value="Genomic_DNA"/>
</dbReference>
<dbReference type="InterPro" id="IPR003961">
    <property type="entry name" value="FN3_dom"/>
</dbReference>
<proteinExistence type="predicted"/>
<keyword evidence="1" id="KW-0472">Membrane</keyword>
<dbReference type="Gene3D" id="2.60.40.10">
    <property type="entry name" value="Immunoglobulins"/>
    <property type="match status" value="1"/>
</dbReference>
<dbReference type="InterPro" id="IPR036116">
    <property type="entry name" value="FN3_sf"/>
</dbReference>
<keyword evidence="1" id="KW-1133">Transmembrane helix</keyword>
<feature type="transmembrane region" description="Helical" evidence="1">
    <location>
        <begin position="190"/>
        <end position="216"/>
    </location>
</feature>
<dbReference type="EnsemblMetazoa" id="HelroT166563">
    <property type="protein sequence ID" value="HelroP166563"/>
    <property type="gene ID" value="HelroG166563"/>
</dbReference>
<dbReference type="EMBL" id="AMQM01002458">
    <property type="status" value="NOT_ANNOTATED_CDS"/>
    <property type="molecule type" value="Genomic_DNA"/>
</dbReference>
<dbReference type="InParanoid" id="T1EY92"/>
<reference evidence="4" key="1">
    <citation type="submission" date="2012-12" db="EMBL/GenBank/DDBJ databases">
        <authorList>
            <person name="Hellsten U."/>
            <person name="Grimwood J."/>
            <person name="Chapman J.A."/>
            <person name="Shapiro H."/>
            <person name="Aerts A."/>
            <person name="Otillar R.P."/>
            <person name="Terry A.Y."/>
            <person name="Boore J.L."/>
            <person name="Simakov O."/>
            <person name="Marletaz F."/>
            <person name="Cho S.-J."/>
            <person name="Edsinger-Gonzales E."/>
            <person name="Havlak P."/>
            <person name="Kuo D.-H."/>
            <person name="Larsson T."/>
            <person name="Lv J."/>
            <person name="Arendt D."/>
            <person name="Savage R."/>
            <person name="Osoegawa K."/>
            <person name="de Jong P."/>
            <person name="Lindberg D.R."/>
            <person name="Seaver E.C."/>
            <person name="Weisblat D.A."/>
            <person name="Putnam N.H."/>
            <person name="Grigoriev I.V."/>
            <person name="Rokhsar D.S."/>
        </authorList>
    </citation>
    <scope>NUCLEOTIDE SEQUENCE</scope>
</reference>
<dbReference type="SUPFAM" id="SSF49265">
    <property type="entry name" value="Fibronectin type III"/>
    <property type="match status" value="1"/>
</dbReference>
<protein>
    <submittedName>
        <fullName evidence="2 3">Uncharacterized protein</fullName>
    </submittedName>
</protein>
<organism evidence="3 4">
    <name type="scientific">Helobdella robusta</name>
    <name type="common">Californian leech</name>
    <dbReference type="NCBI Taxonomy" id="6412"/>
    <lineage>
        <taxon>Eukaryota</taxon>
        <taxon>Metazoa</taxon>
        <taxon>Spiralia</taxon>
        <taxon>Lophotrochozoa</taxon>
        <taxon>Annelida</taxon>
        <taxon>Clitellata</taxon>
        <taxon>Hirudinea</taxon>
        <taxon>Rhynchobdellida</taxon>
        <taxon>Glossiphoniidae</taxon>
        <taxon>Helobdella</taxon>
    </lineage>
</organism>